<dbReference type="OrthoDB" id="329835at2759"/>
<evidence type="ECO:0008006" key="13">
    <source>
        <dbReference type="Google" id="ProtNLM"/>
    </source>
</evidence>
<dbReference type="InterPro" id="IPR013149">
    <property type="entry name" value="ADH-like_C"/>
</dbReference>
<dbReference type="GO" id="GO:0016491">
    <property type="term" value="F:oxidoreductase activity"/>
    <property type="evidence" value="ECO:0007669"/>
    <property type="project" value="UniProtKB-KW"/>
</dbReference>
<protein>
    <recommendedName>
        <fullName evidence="13">Carrier domain-containing protein</fullName>
    </recommendedName>
</protein>
<dbReference type="Pfam" id="PF08659">
    <property type="entry name" value="KR"/>
    <property type="match status" value="1"/>
</dbReference>
<evidence type="ECO:0000313" key="11">
    <source>
        <dbReference type="EMBL" id="OJJ39589.1"/>
    </source>
</evidence>
<dbReference type="Pfam" id="PF00698">
    <property type="entry name" value="Acyl_transf_1"/>
    <property type="match status" value="1"/>
</dbReference>
<dbReference type="CDD" id="cd05274">
    <property type="entry name" value="KR_FAS_SDR_x"/>
    <property type="match status" value="1"/>
</dbReference>
<keyword evidence="3" id="KW-0808">Transferase</keyword>
<dbReference type="InterPro" id="IPR029063">
    <property type="entry name" value="SAM-dependent_MTases_sf"/>
</dbReference>
<accession>A0A1L9RXD1</accession>
<dbReference type="RefSeq" id="XP_040693265.1">
    <property type="nucleotide sequence ID" value="XM_040831856.1"/>
</dbReference>
<gene>
    <name evidence="11" type="ORF">ASPWEDRAFT_180977</name>
</gene>
<feature type="domain" description="PKS/mFAS DH" evidence="10">
    <location>
        <begin position="984"/>
        <end position="1305"/>
    </location>
</feature>
<dbReference type="GO" id="GO:1901336">
    <property type="term" value="P:lactone biosynthetic process"/>
    <property type="evidence" value="ECO:0007669"/>
    <property type="project" value="UniProtKB-ARBA"/>
</dbReference>
<dbReference type="SMART" id="SM00825">
    <property type="entry name" value="PKS_KS"/>
    <property type="match status" value="1"/>
</dbReference>
<evidence type="ECO:0000259" key="10">
    <source>
        <dbReference type="PROSITE" id="PS52019"/>
    </source>
</evidence>
<dbReference type="GO" id="GO:0044550">
    <property type="term" value="P:secondary metabolite biosynthetic process"/>
    <property type="evidence" value="ECO:0007669"/>
    <property type="project" value="UniProtKB-ARBA"/>
</dbReference>
<dbReference type="SMART" id="SM00827">
    <property type="entry name" value="PKS_AT"/>
    <property type="match status" value="1"/>
</dbReference>
<dbReference type="InterPro" id="IPR001227">
    <property type="entry name" value="Ac_transferase_dom_sf"/>
</dbReference>
<evidence type="ECO:0000256" key="7">
    <source>
        <dbReference type="ARBA" id="ARBA00023315"/>
    </source>
</evidence>
<dbReference type="Gene3D" id="1.10.1200.10">
    <property type="entry name" value="ACP-like"/>
    <property type="match status" value="1"/>
</dbReference>
<dbReference type="InterPro" id="IPR036291">
    <property type="entry name" value="NAD(P)-bd_dom_sf"/>
</dbReference>
<dbReference type="InterPro" id="IPR050091">
    <property type="entry name" value="PKS_NRPS_Biosynth_Enz"/>
</dbReference>
<keyword evidence="6" id="KW-0511">Multifunctional enzyme</keyword>
<dbReference type="Gene3D" id="3.90.180.10">
    <property type="entry name" value="Medium-chain alcohol dehydrogenases, catalytic domain"/>
    <property type="match status" value="1"/>
</dbReference>
<evidence type="ECO:0000259" key="9">
    <source>
        <dbReference type="PROSITE" id="PS52004"/>
    </source>
</evidence>
<dbReference type="CDD" id="cd02440">
    <property type="entry name" value="AdoMet_MTases"/>
    <property type="match status" value="1"/>
</dbReference>
<dbReference type="InterPro" id="IPR013217">
    <property type="entry name" value="Methyltransf_12"/>
</dbReference>
<dbReference type="InterPro" id="IPR013154">
    <property type="entry name" value="ADH-like_N"/>
</dbReference>
<dbReference type="CDD" id="cd00833">
    <property type="entry name" value="PKS"/>
    <property type="match status" value="1"/>
</dbReference>
<feature type="region of interest" description="C-terminal hotdog fold" evidence="8">
    <location>
        <begin position="1148"/>
        <end position="1305"/>
    </location>
</feature>
<dbReference type="GeneID" id="63747704"/>
<dbReference type="Gene3D" id="3.40.47.10">
    <property type="match status" value="1"/>
</dbReference>
<name>A0A1L9RXD1_ASPWE</name>
<dbReference type="InterPro" id="IPR036736">
    <property type="entry name" value="ACP-like_sf"/>
</dbReference>
<dbReference type="InterPro" id="IPR011032">
    <property type="entry name" value="GroES-like_sf"/>
</dbReference>
<dbReference type="InterPro" id="IPR016035">
    <property type="entry name" value="Acyl_Trfase/lysoPLipase"/>
</dbReference>
<dbReference type="PANTHER" id="PTHR43775">
    <property type="entry name" value="FATTY ACID SYNTHASE"/>
    <property type="match status" value="1"/>
</dbReference>
<dbReference type="Pfam" id="PF00107">
    <property type="entry name" value="ADH_zinc_N"/>
    <property type="match status" value="1"/>
</dbReference>
<dbReference type="SMART" id="SM00826">
    <property type="entry name" value="PKS_DH"/>
    <property type="match status" value="1"/>
</dbReference>
<dbReference type="InterPro" id="IPR042104">
    <property type="entry name" value="PKS_dehydratase_sf"/>
</dbReference>
<dbReference type="Gene3D" id="3.40.50.720">
    <property type="entry name" value="NAD(P)-binding Rossmann-like Domain"/>
    <property type="match status" value="2"/>
</dbReference>
<organism evidence="11 12">
    <name type="scientific">Aspergillus wentii DTO 134E9</name>
    <dbReference type="NCBI Taxonomy" id="1073089"/>
    <lineage>
        <taxon>Eukaryota</taxon>
        <taxon>Fungi</taxon>
        <taxon>Dikarya</taxon>
        <taxon>Ascomycota</taxon>
        <taxon>Pezizomycotina</taxon>
        <taxon>Eurotiomycetes</taxon>
        <taxon>Eurotiomycetidae</taxon>
        <taxon>Eurotiales</taxon>
        <taxon>Aspergillaceae</taxon>
        <taxon>Aspergillus</taxon>
        <taxon>Aspergillus subgen. Cremei</taxon>
    </lineage>
</organism>
<evidence type="ECO:0000256" key="2">
    <source>
        <dbReference type="ARBA" id="ARBA00022553"/>
    </source>
</evidence>
<dbReference type="InterPro" id="IPR014031">
    <property type="entry name" value="Ketoacyl_synth_C"/>
</dbReference>
<evidence type="ECO:0000256" key="6">
    <source>
        <dbReference type="ARBA" id="ARBA00023268"/>
    </source>
</evidence>
<keyword evidence="4" id="KW-0521">NADP</keyword>
<dbReference type="InterPro" id="IPR049900">
    <property type="entry name" value="PKS_mFAS_DH"/>
</dbReference>
<dbReference type="Proteomes" id="UP000184383">
    <property type="component" value="Unassembled WGS sequence"/>
</dbReference>
<feature type="region of interest" description="N-terminal hotdog fold" evidence="8">
    <location>
        <begin position="984"/>
        <end position="1119"/>
    </location>
</feature>
<dbReference type="Pfam" id="PF08242">
    <property type="entry name" value="Methyltransf_12"/>
    <property type="match status" value="1"/>
</dbReference>
<dbReference type="InterPro" id="IPR016036">
    <property type="entry name" value="Malonyl_transacylase_ACP-bd"/>
</dbReference>
<feature type="domain" description="Ketosynthase family 3 (KS3)" evidence="9">
    <location>
        <begin position="15"/>
        <end position="440"/>
    </location>
</feature>
<dbReference type="Pfam" id="PF14765">
    <property type="entry name" value="PS-DH"/>
    <property type="match status" value="1"/>
</dbReference>
<dbReference type="InterPro" id="IPR049551">
    <property type="entry name" value="PKS_DH_C"/>
</dbReference>
<keyword evidence="7" id="KW-0012">Acyltransferase</keyword>
<keyword evidence="12" id="KW-1185">Reference proteome</keyword>
<evidence type="ECO:0000313" key="12">
    <source>
        <dbReference type="Proteomes" id="UP000184383"/>
    </source>
</evidence>
<feature type="active site" description="Proton donor; for dehydratase activity" evidence="8">
    <location>
        <position position="1216"/>
    </location>
</feature>
<dbReference type="GO" id="GO:0004312">
    <property type="term" value="F:fatty acid synthase activity"/>
    <property type="evidence" value="ECO:0007669"/>
    <property type="project" value="TreeGrafter"/>
</dbReference>
<dbReference type="InterPro" id="IPR049552">
    <property type="entry name" value="PKS_DH_N"/>
</dbReference>
<evidence type="ECO:0000256" key="1">
    <source>
        <dbReference type="ARBA" id="ARBA00022450"/>
    </source>
</evidence>
<keyword evidence="1" id="KW-0596">Phosphopantetheine</keyword>
<dbReference type="PROSITE" id="PS52004">
    <property type="entry name" value="KS3_2"/>
    <property type="match status" value="1"/>
</dbReference>
<dbReference type="Pfam" id="PF21089">
    <property type="entry name" value="PKS_DH_N"/>
    <property type="match status" value="1"/>
</dbReference>
<dbReference type="SUPFAM" id="SSF51735">
    <property type="entry name" value="NAD(P)-binding Rossmann-fold domains"/>
    <property type="match status" value="2"/>
</dbReference>
<feature type="active site" description="Proton acceptor; for dehydratase activity" evidence="8">
    <location>
        <position position="1016"/>
    </location>
</feature>
<dbReference type="Gene3D" id="3.40.50.150">
    <property type="entry name" value="Vaccinia Virus protein VP39"/>
    <property type="match status" value="1"/>
</dbReference>
<dbReference type="InterPro" id="IPR013968">
    <property type="entry name" value="PKS_KR"/>
</dbReference>
<proteinExistence type="predicted"/>
<dbReference type="SUPFAM" id="SSF53335">
    <property type="entry name" value="S-adenosyl-L-methionine-dependent methyltransferases"/>
    <property type="match status" value="1"/>
</dbReference>
<dbReference type="SUPFAM" id="SSF52151">
    <property type="entry name" value="FabD/lysophospholipase-like"/>
    <property type="match status" value="1"/>
</dbReference>
<evidence type="ECO:0000256" key="8">
    <source>
        <dbReference type="PROSITE-ProRule" id="PRU01363"/>
    </source>
</evidence>
<dbReference type="InterPro" id="IPR014030">
    <property type="entry name" value="Ketoacyl_synth_N"/>
</dbReference>
<dbReference type="Pfam" id="PF08240">
    <property type="entry name" value="ADH_N"/>
    <property type="match status" value="1"/>
</dbReference>
<dbReference type="InterPro" id="IPR020841">
    <property type="entry name" value="PKS_Beta-ketoAc_synthase_dom"/>
</dbReference>
<dbReference type="FunFam" id="3.40.50.720:FF:000209">
    <property type="entry name" value="Polyketide synthase Pks12"/>
    <property type="match status" value="1"/>
</dbReference>
<dbReference type="SUPFAM" id="SSF53901">
    <property type="entry name" value="Thiolase-like"/>
    <property type="match status" value="1"/>
</dbReference>
<dbReference type="PROSITE" id="PS00606">
    <property type="entry name" value="KS3_1"/>
    <property type="match status" value="1"/>
</dbReference>
<reference evidence="12" key="1">
    <citation type="journal article" date="2017" name="Genome Biol.">
        <title>Comparative genomics reveals high biological diversity and specific adaptations in the industrially and medically important fungal genus Aspergillus.</title>
        <authorList>
            <person name="de Vries R.P."/>
            <person name="Riley R."/>
            <person name="Wiebenga A."/>
            <person name="Aguilar-Osorio G."/>
            <person name="Amillis S."/>
            <person name="Uchima C.A."/>
            <person name="Anderluh G."/>
            <person name="Asadollahi M."/>
            <person name="Askin M."/>
            <person name="Barry K."/>
            <person name="Battaglia E."/>
            <person name="Bayram O."/>
            <person name="Benocci T."/>
            <person name="Braus-Stromeyer S.A."/>
            <person name="Caldana C."/>
            <person name="Canovas D."/>
            <person name="Cerqueira G.C."/>
            <person name="Chen F."/>
            <person name="Chen W."/>
            <person name="Choi C."/>
            <person name="Clum A."/>
            <person name="Dos Santos R.A."/>
            <person name="Damasio A.R."/>
            <person name="Diallinas G."/>
            <person name="Emri T."/>
            <person name="Fekete E."/>
            <person name="Flipphi M."/>
            <person name="Freyberg S."/>
            <person name="Gallo A."/>
            <person name="Gournas C."/>
            <person name="Habgood R."/>
            <person name="Hainaut M."/>
            <person name="Harispe M.L."/>
            <person name="Henrissat B."/>
            <person name="Hilden K.S."/>
            <person name="Hope R."/>
            <person name="Hossain A."/>
            <person name="Karabika E."/>
            <person name="Karaffa L."/>
            <person name="Karanyi Z."/>
            <person name="Krasevec N."/>
            <person name="Kuo A."/>
            <person name="Kusch H."/>
            <person name="LaButti K."/>
            <person name="Lagendijk E.L."/>
            <person name="Lapidus A."/>
            <person name="Levasseur A."/>
            <person name="Lindquist E."/>
            <person name="Lipzen A."/>
            <person name="Logrieco A.F."/>
            <person name="MacCabe A."/>
            <person name="Maekelae M.R."/>
            <person name="Malavazi I."/>
            <person name="Melin P."/>
            <person name="Meyer V."/>
            <person name="Mielnichuk N."/>
            <person name="Miskei M."/>
            <person name="Molnar A.P."/>
            <person name="Mule G."/>
            <person name="Ngan C.Y."/>
            <person name="Orejas M."/>
            <person name="Orosz E."/>
            <person name="Ouedraogo J.P."/>
            <person name="Overkamp K.M."/>
            <person name="Park H.-S."/>
            <person name="Perrone G."/>
            <person name="Piumi F."/>
            <person name="Punt P.J."/>
            <person name="Ram A.F."/>
            <person name="Ramon A."/>
            <person name="Rauscher S."/>
            <person name="Record E."/>
            <person name="Riano-Pachon D.M."/>
            <person name="Robert V."/>
            <person name="Roehrig J."/>
            <person name="Ruller R."/>
            <person name="Salamov A."/>
            <person name="Salih N.S."/>
            <person name="Samson R.A."/>
            <person name="Sandor E."/>
            <person name="Sanguinetti M."/>
            <person name="Schuetze T."/>
            <person name="Sepcic K."/>
            <person name="Shelest E."/>
            <person name="Sherlock G."/>
            <person name="Sophianopoulou V."/>
            <person name="Squina F.M."/>
            <person name="Sun H."/>
            <person name="Susca A."/>
            <person name="Todd R.B."/>
            <person name="Tsang A."/>
            <person name="Unkles S.E."/>
            <person name="van de Wiele N."/>
            <person name="van Rossen-Uffink D."/>
            <person name="Oliveira J.V."/>
            <person name="Vesth T.C."/>
            <person name="Visser J."/>
            <person name="Yu J.-H."/>
            <person name="Zhou M."/>
            <person name="Andersen M.R."/>
            <person name="Archer D.B."/>
            <person name="Baker S.E."/>
            <person name="Benoit I."/>
            <person name="Brakhage A.A."/>
            <person name="Braus G.H."/>
            <person name="Fischer R."/>
            <person name="Frisvad J.C."/>
            <person name="Goldman G.H."/>
            <person name="Houbraken J."/>
            <person name="Oakley B."/>
            <person name="Pocsi I."/>
            <person name="Scazzocchio C."/>
            <person name="Seiboth B."/>
            <person name="vanKuyk P.A."/>
            <person name="Wortman J."/>
            <person name="Dyer P.S."/>
            <person name="Grigoriev I.V."/>
        </authorList>
    </citation>
    <scope>NUCLEOTIDE SEQUENCE [LARGE SCALE GENOMIC DNA]</scope>
    <source>
        <strain evidence="12">DTO 134E9</strain>
    </source>
</reference>
<keyword evidence="5" id="KW-0560">Oxidoreductase</keyword>
<dbReference type="EMBL" id="KV878210">
    <property type="protein sequence ID" value="OJJ39589.1"/>
    <property type="molecule type" value="Genomic_DNA"/>
</dbReference>
<dbReference type="PROSITE" id="PS52019">
    <property type="entry name" value="PKS_MFAS_DH"/>
    <property type="match status" value="1"/>
</dbReference>
<dbReference type="SUPFAM" id="SSF47336">
    <property type="entry name" value="ACP-like"/>
    <property type="match status" value="1"/>
</dbReference>
<dbReference type="GO" id="GO:0006633">
    <property type="term" value="P:fatty acid biosynthetic process"/>
    <property type="evidence" value="ECO:0007669"/>
    <property type="project" value="InterPro"/>
</dbReference>
<evidence type="ECO:0000256" key="4">
    <source>
        <dbReference type="ARBA" id="ARBA00022857"/>
    </source>
</evidence>
<dbReference type="STRING" id="1073089.A0A1L9RXD1"/>
<dbReference type="GO" id="GO:0004315">
    <property type="term" value="F:3-oxoacyl-[acyl-carrier-protein] synthase activity"/>
    <property type="evidence" value="ECO:0007669"/>
    <property type="project" value="InterPro"/>
</dbReference>
<evidence type="ECO:0000256" key="3">
    <source>
        <dbReference type="ARBA" id="ARBA00022679"/>
    </source>
</evidence>
<dbReference type="InterPro" id="IPR016039">
    <property type="entry name" value="Thiolase-like"/>
</dbReference>
<evidence type="ECO:0000256" key="5">
    <source>
        <dbReference type="ARBA" id="ARBA00023002"/>
    </source>
</evidence>
<dbReference type="Gene3D" id="3.10.129.110">
    <property type="entry name" value="Polyketide synthase dehydratase"/>
    <property type="match status" value="1"/>
</dbReference>
<dbReference type="InterPro" id="IPR018201">
    <property type="entry name" value="Ketoacyl_synth_AS"/>
</dbReference>
<dbReference type="Pfam" id="PF00109">
    <property type="entry name" value="ketoacyl-synt"/>
    <property type="match status" value="1"/>
</dbReference>
<dbReference type="CDD" id="cd05195">
    <property type="entry name" value="enoyl_red"/>
    <property type="match status" value="1"/>
</dbReference>
<dbReference type="Gene3D" id="3.40.366.10">
    <property type="entry name" value="Malonyl-Coenzyme A Acyl Carrier Protein, domain 2"/>
    <property type="match status" value="1"/>
</dbReference>
<dbReference type="SUPFAM" id="SSF50129">
    <property type="entry name" value="GroES-like"/>
    <property type="match status" value="1"/>
</dbReference>
<dbReference type="InterPro" id="IPR020807">
    <property type="entry name" value="PKS_DH"/>
</dbReference>
<dbReference type="SMART" id="SM00829">
    <property type="entry name" value="PKS_ER"/>
    <property type="match status" value="1"/>
</dbReference>
<dbReference type="InterPro" id="IPR020843">
    <property type="entry name" value="ER"/>
</dbReference>
<dbReference type="InterPro" id="IPR057326">
    <property type="entry name" value="KR_dom"/>
</dbReference>
<dbReference type="SMART" id="SM00822">
    <property type="entry name" value="PKS_KR"/>
    <property type="match status" value="1"/>
</dbReference>
<dbReference type="SUPFAM" id="SSF55048">
    <property type="entry name" value="Probable ACP-binding domain of malonyl-CoA ACP transacylase"/>
    <property type="match status" value="1"/>
</dbReference>
<dbReference type="Pfam" id="PF02801">
    <property type="entry name" value="Ketoacyl-synt_C"/>
    <property type="match status" value="1"/>
</dbReference>
<keyword evidence="2" id="KW-0597">Phosphoprotein</keyword>
<dbReference type="InterPro" id="IPR014043">
    <property type="entry name" value="Acyl_transferase_dom"/>
</dbReference>
<dbReference type="VEuPathDB" id="FungiDB:ASPWEDRAFT_180977"/>
<dbReference type="PANTHER" id="PTHR43775:SF29">
    <property type="entry name" value="ASPERFURANONE POLYKETIDE SYNTHASE AFOG-RELATED"/>
    <property type="match status" value="1"/>
</dbReference>
<sequence>MIGRVVEQPADADVSMPLAVIGLAARFSQEATTPEAFWEFLLRARQSTTSFPPDRLNQNAFYHPDPDHGGTVHAKGAHFLQENPNAFDAAFFNINKTEILSLDPQQRLVMENVYHALENAGIPMEKAISSNASMFASGFNHDHSNRMNSDLETSMKHRSTGSENSMISGRVSWFYDFRGPSMTVDTACSSSMVAFHLACQSLKSGDSETAIVSGVNAISYLPHILGMSYSGFLGAEGKCFTFDNRGDGYARGEGVATVILKPLVSALKDGDTIRAVIRATSLNQDGRTPGMTYPSGDAQVRLIRSAYASAGLDPKDTLFSEAHGTGTPAGDPIEARSIARAFQCENRDMPMYIGAVKSGIGHLEGGSGVAAIIKAILMLESAIIPPNVNFENVNPKIEMEKWNLRFPTKCLPWPVPDGARRASVSCFGLSGTNAHCILDDAYHYLEERGLVGFHNSRQSAPTPEEVDQIVTKTIKRYQAMEEGELGAAQPECHANGSLVNGTTAEKPAPKIFLLSAFDQNGLKRLATGINSYLQRQESWSGKLSSNMYRDLAYTLSEKRSRFRWNNCILATSIDDLQRKLSSGMVLSKASNVRVAPKIGFVFTGQGAQYSQMGHQLLGYPVFRKSLEDASEFIKQLGSPWSLIDEISKQKSDSRIDEPVLSHPCLTAIQVALVQLLASWNISPSRVIGHSSGEIAAAYCAGKISREAAWTDAYYRGSVAAVMPTKVKGAMLAVGLEATKLQPYLDKVHSEYTGELIIACFNSPKNNTVSGDEVMVDALKELLDADNIFARKLRTGRAYHSAHMQGSAQDYLKALSAPIYRESFAGIDSVRMFSSSRGEEVLESSLDGWYWVHNLVSTVKFTSVLLSMCLEGGAPAVQQIVEIGPHGALQSAIKETIGADPSISYLPTLVRQDPGPNTLLESVGALAAKGVPVNIFEANEAAEPPRSLRPQMLVSLPPYPFNHEEAGIFESRLSKNARFREHPRHDLFGAPVQDWNPQNPKWRHFLRTSENPWLKDHVIAGNIVFPGAGFMVMAIEASRQLVQDNTVTGFRLRDIALKAMLIVPETQDGVETSLSLCPMDDTNISTSNVWNKFQINSYDVDNDEWVENCTGYIAVDMASHPNPVDNGREETLEKEKWEKAFHEATSACKSPLDFSKVYDDLEHLGIEFGPLFRNLSAVTTTGQKGGSALATITVPDIRSKMPKQYIHSHLIHPATLDSVFQAGMASVCGFTGQSMLKRGLVPNFIKSAWVSAETGSESSFRCAGKASLSTFDIYNVDAQVWGKNGNAPNIAIQGVRLTPFQSESTPGNGSGQLCYSIDWKPDVHFLDTSSFRTLVPFDPNAGNYEAEKRWFSRLQLAAALLVTDALVEIQGISVASLETHYQRFYDLLKHVTADIMTGCIPHVTFNDWQKYSQNEQLKQDLYKEVESYDTNGAVLLRMGSQIASIFKNLADPLFLMFGQDDLMTRYYDDDVLMGPIPTTLDCYLSLLRYNSSGLKVLEVGAGTGGFTKRLLDSLCPRSESTAVNQSEVSGDKIASYAFTDISPRFFEKAKDRLSAWGDILDFQKLDAGGDPESQGFQPGSYDMVFASNVLHATPDIHQTLQNVRSLLKPGGKLLFLEGVRQDTLWSNVSFSGLPGWWLGKEPVRRWCPYVSTQEWDGFLRRSGFSGIDIDMPSSQYPEFTKISIMASTAVQTIPDNNSQEFVIVCQYLDKPVALAQVLKNQLEEALGGIKCSLIFPVDLPTMDLSQAVCISLLEVEAPMLGKITEDMFLNIRHMLTTCARLLWVTGDPAKDPGFNIATGLIRTIRWERDSNELNLTTLAANLGATSTEDLIQSILKITRHQFVGEMSSHRNSEYQLRDGLIHTNRIVENSDATDAITAQFSTPPAQLVPWSSIDRPVMIQNSQPGVLDKLQWSTDPDYVQDLGEFEVEIDVKAVGLNFRDLLTAMGELPQTTIGGEAAGIVSSIGSKVTRFNIGDRVAYFADPARVGTFRTYGRANQALVVRIPDHLELSLEIAAGLPVIYTTVIYALNNIGRLMAREKVLIHAAAGGVGQAAIQYAQAIGAEIFATVSSIEKRDFLIQEYGLAEDHIFSSRDLTFAKGVMRMTEDTGMDVILNSLSGEALQQSWACIGAFGRFIELGKRDIQSGGKLDMTPFLKNATMAGVDLLTVAQLRPSVIQKLLDEMIRLWAHGKIHEARPTTVLPYGDLEKGLRMLQAGTTFGKLVFVPGEEPVPVVPALATRYTFDSNASYVLAGGLGGIARSIAQWMASRGAKHLILLCRTISEAALKMTRQLGKKGCQAYVIQCDITDPDRLREVITECEETLPPIKGCINCSVAWADGGFETMSHESWQKSLKPKMNGSLNLHEVLPKELDFFVMLASVAGVVGNRSQANYNAGNTFEDALARYRVSQGQRATSADLGAVLSVGFMAENKEFVRHSMKIANHHREHEMLAIIEYLVDPRQALTETTCQLVCGLATQSAYQKRRIPPPRHLEYPMFMHLQGTAASGGAHSEDSGPIYNVPGLLAAARSKEEGANIVLTGIQRKLTSLLNIQEDQLDQEKSIRHNGVDSLIEMEFRTWLGKELGASVSLSDLTTKSITDLSLKVATSSTYSHFDAA</sequence>